<keyword evidence="1" id="KW-1185">Reference proteome</keyword>
<sequence>MGCLCYATITEKVDRFSPRAIAAVKMGYSESQKGYKLYVPKGKKFFVNRDVTFSEDIFPFQSMKRTTDTPLFLELQDDQTVHQASPTHVETQHTEKVTDIQKYKSFSAVVSAEEPTSFVEVMKDPRWVEAMKAEVDALVLNNTWEVVDIPKRKVPIGCRWVYKIKYKSNGEVERFKARLVARDYSQQEGLDYQETFSLVVKMVTVRAIISLAAINQ</sequence>
<accession>A0AC58TKW3</accession>
<dbReference type="Proteomes" id="UP000790787">
    <property type="component" value="Chromosome 21"/>
</dbReference>
<dbReference type="RefSeq" id="XP_075097853.1">
    <property type="nucleotide sequence ID" value="XM_075241752.1"/>
</dbReference>
<evidence type="ECO:0000313" key="1">
    <source>
        <dbReference type="Proteomes" id="UP000790787"/>
    </source>
</evidence>
<reference evidence="1" key="1">
    <citation type="journal article" date="2014" name="Nat. Commun.">
        <title>The tobacco genome sequence and its comparison with those of tomato and potato.</title>
        <authorList>
            <person name="Sierro N."/>
            <person name="Battey J.N."/>
            <person name="Ouadi S."/>
            <person name="Bakaher N."/>
            <person name="Bovet L."/>
            <person name="Willig A."/>
            <person name="Goepfert S."/>
            <person name="Peitsch M.C."/>
            <person name="Ivanov N.V."/>
        </authorList>
    </citation>
    <scope>NUCLEOTIDE SEQUENCE [LARGE SCALE GENOMIC DNA]</scope>
</reference>
<protein>
    <submittedName>
        <fullName evidence="2">Mitochondrial protein AtMg00820</fullName>
    </submittedName>
</protein>
<organism evidence="1 2">
    <name type="scientific">Nicotiana tabacum</name>
    <name type="common">Common tobacco</name>
    <dbReference type="NCBI Taxonomy" id="4097"/>
    <lineage>
        <taxon>Eukaryota</taxon>
        <taxon>Viridiplantae</taxon>
        <taxon>Streptophyta</taxon>
        <taxon>Embryophyta</taxon>
        <taxon>Tracheophyta</taxon>
        <taxon>Spermatophyta</taxon>
        <taxon>Magnoliopsida</taxon>
        <taxon>eudicotyledons</taxon>
        <taxon>Gunneridae</taxon>
        <taxon>Pentapetalae</taxon>
        <taxon>asterids</taxon>
        <taxon>lamiids</taxon>
        <taxon>Solanales</taxon>
        <taxon>Solanaceae</taxon>
        <taxon>Nicotianoideae</taxon>
        <taxon>Nicotianeae</taxon>
        <taxon>Nicotiana</taxon>
    </lineage>
</organism>
<gene>
    <name evidence="2" type="primary">LOC142175173</name>
</gene>
<evidence type="ECO:0000313" key="2">
    <source>
        <dbReference type="RefSeq" id="XP_075097853.1"/>
    </source>
</evidence>
<reference evidence="2" key="2">
    <citation type="submission" date="2025-08" db="UniProtKB">
        <authorList>
            <consortium name="RefSeq"/>
        </authorList>
    </citation>
    <scope>IDENTIFICATION</scope>
    <source>
        <tissue evidence="2">Leaf</tissue>
    </source>
</reference>
<name>A0AC58TKW3_TOBAC</name>
<proteinExistence type="predicted"/>